<comment type="caution">
    <text evidence="5">The sequence shown here is derived from an EMBL/GenBank/DDBJ whole genome shotgun (WGS) entry which is preliminary data.</text>
</comment>
<keyword evidence="2" id="KW-0067">ATP-binding</keyword>
<accession>A0A5N6A6C4</accession>
<keyword evidence="1" id="KW-0547">Nucleotide-binding</keyword>
<dbReference type="GO" id="GO:0005524">
    <property type="term" value="F:ATP binding"/>
    <property type="evidence" value="ECO:0007669"/>
    <property type="project" value="UniProtKB-KW"/>
</dbReference>
<dbReference type="PANTHER" id="PTHR16305">
    <property type="entry name" value="TESTICULAR SOLUBLE ADENYLYL CYCLASE"/>
    <property type="match status" value="1"/>
</dbReference>
<organism evidence="5 6">
    <name type="scientific">Streptomyces mimosae</name>
    <dbReference type="NCBI Taxonomy" id="2586635"/>
    <lineage>
        <taxon>Bacteria</taxon>
        <taxon>Bacillati</taxon>
        <taxon>Actinomycetota</taxon>
        <taxon>Actinomycetes</taxon>
        <taxon>Kitasatosporales</taxon>
        <taxon>Streptomycetaceae</taxon>
        <taxon>Streptomyces</taxon>
    </lineage>
</organism>
<dbReference type="EMBL" id="VDLY02000012">
    <property type="protein sequence ID" value="KAB8163280.1"/>
    <property type="molecule type" value="Genomic_DNA"/>
</dbReference>
<proteinExistence type="predicted"/>
<protein>
    <submittedName>
        <fullName evidence="5">AAA family ATPase</fullName>
    </submittedName>
</protein>
<dbReference type="SUPFAM" id="SSF52540">
    <property type="entry name" value="P-loop containing nucleoside triphosphate hydrolases"/>
    <property type="match status" value="1"/>
</dbReference>
<reference evidence="5" key="1">
    <citation type="submission" date="2019-10" db="EMBL/GenBank/DDBJ databases">
        <title>Nonomuraea sp. nov., isolated from Phyllanthus amarus.</title>
        <authorList>
            <person name="Klykleung N."/>
            <person name="Tanasupawat S."/>
        </authorList>
    </citation>
    <scope>NUCLEOTIDE SEQUENCE [LARGE SCALE GENOMIC DNA]</scope>
    <source>
        <strain evidence="5">3MP-10</strain>
    </source>
</reference>
<feature type="region of interest" description="Disordered" evidence="3">
    <location>
        <begin position="139"/>
        <end position="170"/>
    </location>
</feature>
<gene>
    <name evidence="5" type="ORF">FH607_018390</name>
</gene>
<evidence type="ECO:0000313" key="5">
    <source>
        <dbReference type="EMBL" id="KAB8163280.1"/>
    </source>
</evidence>
<dbReference type="Proteomes" id="UP000314251">
    <property type="component" value="Unassembled WGS sequence"/>
</dbReference>
<dbReference type="GO" id="GO:0005737">
    <property type="term" value="C:cytoplasm"/>
    <property type="evidence" value="ECO:0007669"/>
    <property type="project" value="TreeGrafter"/>
</dbReference>
<dbReference type="AlphaFoldDB" id="A0A5N6A6C4"/>
<dbReference type="Pfam" id="PF13191">
    <property type="entry name" value="AAA_16"/>
    <property type="match status" value="1"/>
</dbReference>
<feature type="domain" description="Orc1-like AAA ATPase" evidence="4">
    <location>
        <begin position="31"/>
        <end position="226"/>
    </location>
</feature>
<dbReference type="OrthoDB" id="134712at2"/>
<dbReference type="InterPro" id="IPR027417">
    <property type="entry name" value="P-loop_NTPase"/>
</dbReference>
<feature type="compositionally biased region" description="Low complexity" evidence="3">
    <location>
        <begin position="140"/>
        <end position="156"/>
    </location>
</feature>
<dbReference type="PANTHER" id="PTHR16305:SF35">
    <property type="entry name" value="TRANSCRIPTIONAL ACTIVATOR DOMAIN"/>
    <property type="match status" value="1"/>
</dbReference>
<keyword evidence="6" id="KW-1185">Reference proteome</keyword>
<evidence type="ECO:0000256" key="1">
    <source>
        <dbReference type="ARBA" id="ARBA00022741"/>
    </source>
</evidence>
<evidence type="ECO:0000256" key="2">
    <source>
        <dbReference type="ARBA" id="ARBA00022840"/>
    </source>
</evidence>
<sequence length="1121" mass="122386">MGIGDHPRSERRHCVILIQHGTQRKAHVFDQLIGREHSSGLLGAEIARTVNSHGGLVLIAGEAGIGKTALVTGAAREAGKQGLLVVGGACWDADNAPGHWPWVQVLRMLRRQLDPGEWEELERASAHALGALLAEADPSTVAPGAEPTEPPGTTGPVPDPLPDREEDDPARDGFALFDAVTTALVTASQRRPLMVVIDDLHWADPASLRLLRFAAQHTWFERVLLVGTYRDSEVELGGEDGGAHPVRDAMMPLLARATMVSLGGLDEAQVGDLIERTVGRAAEPELVAEVHRRTGGNPFFVEQTARLWHAGGAVSAVPPGVRDVVRRRVAVLPRAVGELLRHAAVLGREFHRQVLAASLATPPARADRLLEQAVTARLVVQRGSGRFAFAHDLVRETLYAELDEAEARRRHAAVVRALDQQPALADRVVPADLARHAHLAGDEVEPAHALALLRAAAADATTRLAFDEARGHLTRAHALAARADPHRRVLLGLELGEEFAWRDDWTAAWPYVDQALKEARELADPMLSARVALTLHTSRVGRRARLRDTFAELLASAHRGLLPDEDDRPLDPPADPAALDRLARELSVRLAVLGRRGQDDDALAFGLTARHDAIWGPGSAAERAVLTEEMTAVARRVGDSELEHVGMSLRWVALLELGDPDYLKQLREFTAVTARQDRPRFELSSLIDRSVIASLRGAFAESERLQAEAATLVRQERRDRWFHRYMLQLSWSRLLLQGRLAEVDELLTRMPEVGYQYPELLEGITAVHRGDLDAVCRALGTAGEGERYPRYVRALWLRLQAQGAAALGDPERCRAAREALAPFADQWAVSFHGFDVSGPFALWLGEVEAGLGNWAAAVERFAAAALSADRMRAAPWAVEARLRWAEAVLASGEPDAGEEAEGLLRLVVDEAERLGLGQPVGERVRAIREGRPRLGQRAGEEAEFRFDGTVWTLRFAGRTVRLPQAKGLRDLHELLARPGADVPATRLLDPAGGGELVAARSLGGDPVLDDTARAAYRRRLTDLDAEIDRADARGDDAAAARLDEERAALLAELRAAAGLGGRARRLGDEAERARKTVTARIRDTLRRLDEHHPELAEHLRAAVTTGATCGYHPQRMVAWRL</sequence>
<dbReference type="GO" id="GO:0004016">
    <property type="term" value="F:adenylate cyclase activity"/>
    <property type="evidence" value="ECO:0007669"/>
    <property type="project" value="TreeGrafter"/>
</dbReference>
<evidence type="ECO:0000313" key="6">
    <source>
        <dbReference type="Proteomes" id="UP000314251"/>
    </source>
</evidence>
<evidence type="ECO:0000256" key="3">
    <source>
        <dbReference type="SAM" id="MobiDB-lite"/>
    </source>
</evidence>
<evidence type="ECO:0000259" key="4">
    <source>
        <dbReference type="Pfam" id="PF13191"/>
    </source>
</evidence>
<name>A0A5N6A6C4_9ACTN</name>
<dbReference type="InterPro" id="IPR041664">
    <property type="entry name" value="AAA_16"/>
</dbReference>